<dbReference type="OrthoDB" id="9802824at2"/>
<dbReference type="GO" id="GO:0032263">
    <property type="term" value="P:GMP salvage"/>
    <property type="evidence" value="ECO:0007669"/>
    <property type="project" value="TreeGrafter"/>
</dbReference>
<dbReference type="Proteomes" id="UP000199657">
    <property type="component" value="Unassembled WGS sequence"/>
</dbReference>
<evidence type="ECO:0000313" key="4">
    <source>
        <dbReference type="EMBL" id="SEO49935.1"/>
    </source>
</evidence>
<name>A0A1H8Q6S3_9GAMM</name>
<protein>
    <submittedName>
        <fullName evidence="4">Hypoxanthine phosphoribosyltransferase</fullName>
    </submittedName>
</protein>
<dbReference type="PANTHER" id="PTHR43340">
    <property type="entry name" value="HYPOXANTHINE-GUANINE PHOSPHORIBOSYLTRANSFERASE"/>
    <property type="match status" value="1"/>
</dbReference>
<dbReference type="InterPro" id="IPR029057">
    <property type="entry name" value="PRTase-like"/>
</dbReference>
<dbReference type="PANTHER" id="PTHR43340:SF1">
    <property type="entry name" value="HYPOXANTHINE PHOSPHORIBOSYLTRANSFERASE"/>
    <property type="match status" value="1"/>
</dbReference>
<dbReference type="GO" id="GO:0000287">
    <property type="term" value="F:magnesium ion binding"/>
    <property type="evidence" value="ECO:0007669"/>
    <property type="project" value="TreeGrafter"/>
</dbReference>
<dbReference type="Gene3D" id="3.40.50.2020">
    <property type="match status" value="1"/>
</dbReference>
<dbReference type="AlphaFoldDB" id="A0A1H8Q6S3"/>
<proteinExistence type="predicted"/>
<dbReference type="GO" id="GO:0046100">
    <property type="term" value="P:hypoxanthine metabolic process"/>
    <property type="evidence" value="ECO:0007669"/>
    <property type="project" value="TreeGrafter"/>
</dbReference>
<dbReference type="CDD" id="cd06223">
    <property type="entry name" value="PRTases_typeI"/>
    <property type="match status" value="1"/>
</dbReference>
<dbReference type="SUPFAM" id="SSF53271">
    <property type="entry name" value="PRTase-like"/>
    <property type="match status" value="1"/>
</dbReference>
<dbReference type="Pfam" id="PF00156">
    <property type="entry name" value="Pribosyltran"/>
    <property type="match status" value="1"/>
</dbReference>
<comment type="catalytic activity">
    <reaction evidence="1">
        <text>GMP + diphosphate = guanine + 5-phospho-alpha-D-ribose 1-diphosphate</text>
        <dbReference type="Rhea" id="RHEA:25424"/>
        <dbReference type="ChEBI" id="CHEBI:16235"/>
        <dbReference type="ChEBI" id="CHEBI:33019"/>
        <dbReference type="ChEBI" id="CHEBI:58017"/>
        <dbReference type="ChEBI" id="CHEBI:58115"/>
        <dbReference type="EC" id="2.4.2.8"/>
    </reaction>
    <physiologicalReaction direction="right-to-left" evidence="1">
        <dbReference type="Rhea" id="RHEA:25426"/>
    </physiologicalReaction>
</comment>
<keyword evidence="4" id="KW-0808">Transferase</keyword>
<dbReference type="GO" id="GO:0004422">
    <property type="term" value="F:hypoxanthine phosphoribosyltransferase activity"/>
    <property type="evidence" value="ECO:0007669"/>
    <property type="project" value="TreeGrafter"/>
</dbReference>
<reference evidence="4 5" key="1">
    <citation type="submission" date="2016-10" db="EMBL/GenBank/DDBJ databases">
        <authorList>
            <person name="de Groot N.N."/>
        </authorList>
    </citation>
    <scope>NUCLEOTIDE SEQUENCE [LARGE SCALE GENOMIC DNA]</scope>
    <source>
        <strain evidence="4 5">CGMCC 1.6291</strain>
    </source>
</reference>
<organism evidence="4 5">
    <name type="scientific">Aquisalimonas asiatica</name>
    <dbReference type="NCBI Taxonomy" id="406100"/>
    <lineage>
        <taxon>Bacteria</taxon>
        <taxon>Pseudomonadati</taxon>
        <taxon>Pseudomonadota</taxon>
        <taxon>Gammaproteobacteria</taxon>
        <taxon>Chromatiales</taxon>
        <taxon>Ectothiorhodospiraceae</taxon>
        <taxon>Aquisalimonas</taxon>
    </lineage>
</organism>
<evidence type="ECO:0000256" key="1">
    <source>
        <dbReference type="ARBA" id="ARBA00048811"/>
    </source>
</evidence>
<dbReference type="GO" id="GO:0005829">
    <property type="term" value="C:cytosol"/>
    <property type="evidence" value="ECO:0007669"/>
    <property type="project" value="TreeGrafter"/>
</dbReference>
<evidence type="ECO:0000256" key="2">
    <source>
        <dbReference type="ARBA" id="ARBA00049402"/>
    </source>
</evidence>
<gene>
    <name evidence="4" type="ORF">SAMN04488052_101389</name>
</gene>
<feature type="domain" description="Phosphoribosyltransferase" evidence="3">
    <location>
        <begin position="13"/>
        <end position="162"/>
    </location>
</feature>
<dbReference type="InterPro" id="IPR000836">
    <property type="entry name" value="PRTase_dom"/>
</dbReference>
<dbReference type="InterPro" id="IPR050408">
    <property type="entry name" value="HGPRT"/>
</dbReference>
<evidence type="ECO:0000259" key="3">
    <source>
        <dbReference type="Pfam" id="PF00156"/>
    </source>
</evidence>
<dbReference type="RefSeq" id="WP_091639460.1">
    <property type="nucleotide sequence ID" value="NZ_FOEG01000001.1"/>
</dbReference>
<dbReference type="GO" id="GO:0006178">
    <property type="term" value="P:guanine salvage"/>
    <property type="evidence" value="ECO:0007669"/>
    <property type="project" value="TreeGrafter"/>
</dbReference>
<dbReference type="GO" id="GO:0032264">
    <property type="term" value="P:IMP salvage"/>
    <property type="evidence" value="ECO:0007669"/>
    <property type="project" value="TreeGrafter"/>
</dbReference>
<dbReference type="STRING" id="406100.SAMN04488052_101389"/>
<dbReference type="EMBL" id="FOEG01000001">
    <property type="protein sequence ID" value="SEO49935.1"/>
    <property type="molecule type" value="Genomic_DNA"/>
</dbReference>
<comment type="catalytic activity">
    <reaction evidence="2">
        <text>IMP + diphosphate = hypoxanthine + 5-phospho-alpha-D-ribose 1-diphosphate</text>
        <dbReference type="Rhea" id="RHEA:17973"/>
        <dbReference type="ChEBI" id="CHEBI:17368"/>
        <dbReference type="ChEBI" id="CHEBI:33019"/>
        <dbReference type="ChEBI" id="CHEBI:58017"/>
        <dbReference type="ChEBI" id="CHEBI:58053"/>
        <dbReference type="EC" id="2.4.2.8"/>
    </reaction>
    <physiologicalReaction direction="right-to-left" evidence="2">
        <dbReference type="Rhea" id="RHEA:17975"/>
    </physiologicalReaction>
</comment>
<evidence type="ECO:0000313" key="5">
    <source>
        <dbReference type="Proteomes" id="UP000199657"/>
    </source>
</evidence>
<keyword evidence="4" id="KW-0328">Glycosyltransferase</keyword>
<accession>A0A1H8Q6S3</accession>
<keyword evidence="5" id="KW-1185">Reference proteome</keyword>
<sequence length="183" mass="20113">MKHDEVRAALEGAERIHDGAAVEAALARMAAEITADMADDLPLVLCVMIGGLVPAGRLLPLMNFPLEVDYVHATRYRGETSGGHLAWVAKPHTPLKDRTVLIIDDILDEGRTLAALQEYCAEEGAAHVRTAVLVRKDHDRCLPQVRADYIGLNVDDRYVFGAGMDYHGVLRNVDGIYAIREED</sequence>
<dbReference type="NCBIfam" id="NF006605">
    <property type="entry name" value="PRK09162.1"/>
    <property type="match status" value="1"/>
</dbReference>